<evidence type="ECO:0000256" key="2">
    <source>
        <dbReference type="SAM" id="MobiDB-lite"/>
    </source>
</evidence>
<proteinExistence type="predicted"/>
<feature type="region of interest" description="Disordered" evidence="2">
    <location>
        <begin position="1"/>
        <end position="76"/>
    </location>
</feature>
<dbReference type="EMBL" id="HBIV01043211">
    <property type="protein sequence ID" value="CAE0678539.1"/>
    <property type="molecule type" value="Transcribed_RNA"/>
</dbReference>
<protein>
    <submittedName>
        <fullName evidence="3">Uncharacterized protein</fullName>
    </submittedName>
</protein>
<reference evidence="3" key="1">
    <citation type="submission" date="2021-01" db="EMBL/GenBank/DDBJ databases">
        <authorList>
            <person name="Corre E."/>
            <person name="Pelletier E."/>
            <person name="Niang G."/>
            <person name="Scheremetjew M."/>
            <person name="Finn R."/>
            <person name="Kale V."/>
            <person name="Holt S."/>
            <person name="Cochrane G."/>
            <person name="Meng A."/>
            <person name="Brown T."/>
            <person name="Cohen L."/>
        </authorList>
    </citation>
    <scope>NUCLEOTIDE SEQUENCE</scope>
    <source>
        <strain evidence="3">CCCM811</strain>
    </source>
</reference>
<evidence type="ECO:0000313" key="3">
    <source>
        <dbReference type="EMBL" id="CAE0678539.1"/>
    </source>
</evidence>
<dbReference type="Gene3D" id="1.10.287.1490">
    <property type="match status" value="1"/>
</dbReference>
<accession>A0A6U3BU09</accession>
<keyword evidence="1" id="KW-0175">Coiled coil</keyword>
<dbReference type="AlphaFoldDB" id="A0A6U3BU09"/>
<feature type="compositionally biased region" description="Basic and acidic residues" evidence="2">
    <location>
        <begin position="384"/>
        <end position="398"/>
    </location>
</feature>
<feature type="coiled-coil region" evidence="1">
    <location>
        <begin position="304"/>
        <end position="338"/>
    </location>
</feature>
<feature type="compositionally biased region" description="Basic and acidic residues" evidence="2">
    <location>
        <begin position="66"/>
        <end position="76"/>
    </location>
</feature>
<gene>
    <name evidence="3" type="ORF">LGLO00237_LOCUS30321</name>
</gene>
<name>A0A6U3BU09_9EUKA</name>
<organism evidence="3">
    <name type="scientific">Lotharella globosa</name>
    <dbReference type="NCBI Taxonomy" id="91324"/>
    <lineage>
        <taxon>Eukaryota</taxon>
        <taxon>Sar</taxon>
        <taxon>Rhizaria</taxon>
        <taxon>Cercozoa</taxon>
        <taxon>Chlorarachniophyceae</taxon>
        <taxon>Lotharella</taxon>
    </lineage>
</organism>
<feature type="compositionally biased region" description="Polar residues" evidence="2">
    <location>
        <begin position="24"/>
        <end position="34"/>
    </location>
</feature>
<evidence type="ECO:0000256" key="1">
    <source>
        <dbReference type="SAM" id="Coils"/>
    </source>
</evidence>
<feature type="compositionally biased region" description="Pro residues" evidence="2">
    <location>
        <begin position="363"/>
        <end position="378"/>
    </location>
</feature>
<feature type="region of interest" description="Disordered" evidence="2">
    <location>
        <begin position="351"/>
        <end position="416"/>
    </location>
</feature>
<sequence length="416" mass="47469">MKNLNFFSKKDSKAESPQGGRTGASVQELENSNELLMEQLSKVSQDLANARMGKQEAEQTNQSLSKKNDEMKEKVKSLEAQLKKISQTFAYEEAQKTNQKVKELEKSLEEQATMVNQLEVELQDSKTRAADLEENVTQANEERSKLRNQIYEQQDELRVKDETLNGLRNQCAEQTAEVKELQEKMRHEQESIAEETRRKTLEVETKCDERVKAAEKKMHILEAERNSYMQKCKTLQKELQKLLKKFNANEIKELKKENESLRAELERRSKSLTDALSALDTFMSGNVGQRGAKNREAAQGNHQFFALQNEVKKLKSQLNQAEVKLQEKEMVIAQLKSATHFFGEKIIELEDRSKSSRSQNASPPLPSISPVVPVPISPTPNSSDKSKQPKQEPEKQKDPGNPSRNNTSYCEETDLP</sequence>